<dbReference type="PIRSF" id="PIRSF001434">
    <property type="entry name" value="CGS"/>
    <property type="match status" value="1"/>
</dbReference>
<keyword evidence="7" id="KW-1185">Reference proteome</keyword>
<comment type="pathway">
    <text evidence="3">Amino-acid biosynthesis; L-methionine biosynthesis via de novo pathway; L-homocysteine from O-succinyl-L-homoserine: step 1/1.</text>
</comment>
<dbReference type="Proteomes" id="UP001296873">
    <property type="component" value="Unassembled WGS sequence"/>
</dbReference>
<dbReference type="InterPro" id="IPR015422">
    <property type="entry name" value="PyrdxlP-dep_Trfase_small"/>
</dbReference>
<dbReference type="CDD" id="cd00614">
    <property type="entry name" value="CGS_like"/>
    <property type="match status" value="1"/>
</dbReference>
<dbReference type="InterPro" id="IPR006234">
    <property type="entry name" value="O-succ-hSer_sulfhydrylase"/>
</dbReference>
<dbReference type="InterPro" id="IPR015424">
    <property type="entry name" value="PyrdxlP-dep_Trfase"/>
</dbReference>
<comment type="catalytic activity">
    <reaction evidence="3">
        <text>O-succinyl-L-homoserine + hydrogen sulfide = L-homocysteine + succinate</text>
        <dbReference type="Rhea" id="RHEA:27826"/>
        <dbReference type="ChEBI" id="CHEBI:29919"/>
        <dbReference type="ChEBI" id="CHEBI:30031"/>
        <dbReference type="ChEBI" id="CHEBI:57661"/>
        <dbReference type="ChEBI" id="CHEBI:58199"/>
    </reaction>
</comment>
<gene>
    <name evidence="3 6" type="primary">metZ</name>
    <name evidence="6" type="ORF">CKO28_05765</name>
</gene>
<comment type="similarity">
    <text evidence="3">Belongs to the trans-sulfuration enzymes family. MetZ subfamily.</text>
</comment>
<evidence type="ECO:0000256" key="5">
    <source>
        <dbReference type="SAM" id="MobiDB-lite"/>
    </source>
</evidence>
<dbReference type="InterPro" id="IPR015421">
    <property type="entry name" value="PyrdxlP-dep_Trfase_major"/>
</dbReference>
<comment type="cofactor">
    <cofactor evidence="1 3 4">
        <name>pyridoxal 5'-phosphate</name>
        <dbReference type="ChEBI" id="CHEBI:597326"/>
    </cofactor>
</comment>
<dbReference type="SUPFAM" id="SSF53383">
    <property type="entry name" value="PLP-dependent transferases"/>
    <property type="match status" value="1"/>
</dbReference>
<accession>A0ABS1DC75</accession>
<proteinExistence type="inferred from homology"/>
<feature type="region of interest" description="Disordered" evidence="5">
    <location>
        <begin position="1"/>
        <end position="38"/>
    </location>
</feature>
<evidence type="ECO:0000256" key="1">
    <source>
        <dbReference type="ARBA" id="ARBA00001933"/>
    </source>
</evidence>
<feature type="compositionally biased region" description="Basic and acidic residues" evidence="5">
    <location>
        <begin position="1"/>
        <end position="14"/>
    </location>
</feature>
<dbReference type="PANTHER" id="PTHR11808">
    <property type="entry name" value="TRANS-SULFURATION ENZYME FAMILY MEMBER"/>
    <property type="match status" value="1"/>
</dbReference>
<organism evidence="6 7">
    <name type="scientific">Rhodovibrio sodomensis</name>
    <dbReference type="NCBI Taxonomy" id="1088"/>
    <lineage>
        <taxon>Bacteria</taxon>
        <taxon>Pseudomonadati</taxon>
        <taxon>Pseudomonadota</taxon>
        <taxon>Alphaproteobacteria</taxon>
        <taxon>Rhodospirillales</taxon>
        <taxon>Rhodovibrionaceae</taxon>
        <taxon>Rhodovibrio</taxon>
    </lineage>
</organism>
<keyword evidence="3" id="KW-0028">Amino-acid biosynthesis</keyword>
<name>A0ABS1DC75_9PROT</name>
<dbReference type="EC" id="2.5.1.-" evidence="3"/>
<dbReference type="EMBL" id="NRRL01000008">
    <property type="protein sequence ID" value="MBK1667537.1"/>
    <property type="molecule type" value="Genomic_DNA"/>
</dbReference>
<dbReference type="RefSeq" id="WP_200339694.1">
    <property type="nucleotide sequence ID" value="NZ_NRRL01000008.1"/>
</dbReference>
<dbReference type="NCBIfam" id="TIGR01325">
    <property type="entry name" value="O_suc_HS_sulf"/>
    <property type="match status" value="1"/>
</dbReference>
<dbReference type="Pfam" id="PF01053">
    <property type="entry name" value="Cys_Met_Meta_PP"/>
    <property type="match status" value="1"/>
</dbReference>
<dbReference type="InterPro" id="IPR000277">
    <property type="entry name" value="Cys/Met-Metab_PyrdxlP-dep_enz"/>
</dbReference>
<keyword evidence="3" id="KW-0486">Methionine biosynthesis</keyword>
<dbReference type="Gene3D" id="3.90.1150.10">
    <property type="entry name" value="Aspartate Aminotransferase, domain 1"/>
    <property type="match status" value="1"/>
</dbReference>
<evidence type="ECO:0000256" key="4">
    <source>
        <dbReference type="RuleBase" id="RU362118"/>
    </source>
</evidence>
<comment type="function">
    <text evidence="3">Catalyzes the formation of L-homocysteine from O-succinyl-L-homoserine (OSHS) and hydrogen sulfide.</text>
</comment>
<feature type="modified residue" description="N6-(pyridoxal phosphate)lysine" evidence="3">
    <location>
        <position position="225"/>
    </location>
</feature>
<comment type="caution">
    <text evidence="6">The sequence shown here is derived from an EMBL/GenBank/DDBJ whole genome shotgun (WGS) entry which is preliminary data.</text>
</comment>
<dbReference type="HAMAP" id="MF_02056">
    <property type="entry name" value="MetZ"/>
    <property type="match status" value="1"/>
</dbReference>
<evidence type="ECO:0000313" key="7">
    <source>
        <dbReference type="Proteomes" id="UP001296873"/>
    </source>
</evidence>
<protein>
    <recommendedName>
        <fullName evidence="3">O-succinylhomoserine sulfhydrylase</fullName>
        <shortName evidence="3">OSH sulfhydrylase</shortName>
        <shortName evidence="3">OSHS sulfhydrylase</shortName>
        <ecNumber evidence="3">2.5.1.-</ecNumber>
    </recommendedName>
</protein>
<comment type="subunit">
    <text evidence="3">Homotetramer.</text>
</comment>
<evidence type="ECO:0000256" key="3">
    <source>
        <dbReference type="HAMAP-Rule" id="MF_02056"/>
    </source>
</evidence>
<dbReference type="Gene3D" id="3.40.640.10">
    <property type="entry name" value="Type I PLP-dependent aspartate aminotransferase-like (Major domain)"/>
    <property type="match status" value="1"/>
</dbReference>
<keyword evidence="3" id="KW-0808">Transferase</keyword>
<reference evidence="6 7" key="1">
    <citation type="journal article" date="2020" name="Microorganisms">
        <title>Osmotic Adaptation and Compatible Solute Biosynthesis of Phototrophic Bacteria as Revealed from Genome Analyses.</title>
        <authorList>
            <person name="Imhoff J.F."/>
            <person name="Rahn T."/>
            <person name="Kunzel S."/>
            <person name="Keller A."/>
            <person name="Neulinger S.C."/>
        </authorList>
    </citation>
    <scope>NUCLEOTIDE SEQUENCE [LARGE SCALE GENOMIC DNA]</scope>
    <source>
        <strain evidence="6 7">DSM 9895</strain>
    </source>
</reference>
<sequence>MARDDGTPNDRPANDRPAGSGRYRPQTELVRGGQTRSSFNETSEALYLTSGYVYGSAEEAEGAFTGEMPRFVYSRYANPTVAMFEERLRLLEGAEACFVTATGMSAVFASMMCQLRTGMRVVASRVLFGSCHYIVNDILPRFGIETEFVEGGDNAAWAAALERPADIVFLETPANPTLEIVDLGVVCDLAHKAGACVVIDNIFASPVLQRPLEFGADVVVYSATKHIDGQGRALGGAVLGSKAFIDDKLFPFAKHTGPSLSPFNAWIMLKGLETLDVRVQKQCDNAEALADFLAAQPGVREVRYPGRGTGHQADLARSQMKRGGTIVAFEVAGGKEGAFAVLNRLGLIDISNNLGDAKTLATHPATTTHQRVPAQTRHEIGIGDGLIRLSVGLEDVEDLKDDLGHALAAAG</sequence>
<evidence type="ECO:0000313" key="6">
    <source>
        <dbReference type="EMBL" id="MBK1667537.1"/>
    </source>
</evidence>
<evidence type="ECO:0000256" key="2">
    <source>
        <dbReference type="ARBA" id="ARBA00022898"/>
    </source>
</evidence>
<keyword evidence="2 3" id="KW-0663">Pyridoxal phosphate</keyword>
<dbReference type="PANTHER" id="PTHR11808:SF80">
    <property type="entry name" value="CYSTATHIONINE GAMMA-LYASE"/>
    <property type="match status" value="1"/>
</dbReference>